<keyword evidence="1" id="KW-0677">Repeat</keyword>
<accession>A0ABM8UVB4</accession>
<evidence type="ECO:0000259" key="2">
    <source>
        <dbReference type="PROSITE" id="PS50825"/>
    </source>
</evidence>
<evidence type="ECO:0000259" key="3">
    <source>
        <dbReference type="PROSITE" id="PS50835"/>
    </source>
</evidence>
<organism evidence="4 5">
    <name type="scientific">Dyadobacter linearis</name>
    <dbReference type="NCBI Taxonomy" id="2823330"/>
    <lineage>
        <taxon>Bacteria</taxon>
        <taxon>Pseudomonadati</taxon>
        <taxon>Bacteroidota</taxon>
        <taxon>Cytophagia</taxon>
        <taxon>Cytophagales</taxon>
        <taxon>Spirosomataceae</taxon>
        <taxon>Dyadobacter</taxon>
    </lineage>
</organism>
<dbReference type="InterPro" id="IPR006626">
    <property type="entry name" value="PbH1"/>
</dbReference>
<feature type="domain" description="Ig-like" evidence="3">
    <location>
        <begin position="1107"/>
        <end position="1197"/>
    </location>
</feature>
<protein>
    <recommendedName>
        <fullName evidence="6">Por secretion system C-terminal sorting domain-containing protein</fullName>
    </recommendedName>
</protein>
<dbReference type="InterPro" id="IPR013783">
    <property type="entry name" value="Ig-like_fold"/>
</dbReference>
<dbReference type="RefSeq" id="WP_215235503.1">
    <property type="nucleotide sequence ID" value="NZ_CAJRAU010000006.1"/>
</dbReference>
<dbReference type="Pfam" id="PF18962">
    <property type="entry name" value="Por_Secre_tail"/>
    <property type="match status" value="1"/>
</dbReference>
<dbReference type="InterPro" id="IPR047589">
    <property type="entry name" value="DUF11_rpt"/>
</dbReference>
<evidence type="ECO:0000313" key="5">
    <source>
        <dbReference type="Proteomes" id="UP000679725"/>
    </source>
</evidence>
<evidence type="ECO:0000256" key="1">
    <source>
        <dbReference type="ARBA" id="ARBA00022737"/>
    </source>
</evidence>
<reference evidence="4 5" key="1">
    <citation type="submission" date="2021-04" db="EMBL/GenBank/DDBJ databases">
        <authorList>
            <person name="Rodrigo-Torres L."/>
            <person name="Arahal R. D."/>
            <person name="Lucena T."/>
        </authorList>
    </citation>
    <scope>NUCLEOTIDE SEQUENCE [LARGE SCALE GENOMIC DNA]</scope>
    <source>
        <strain evidence="4 5">CECT 9623</strain>
    </source>
</reference>
<evidence type="ECO:0000313" key="4">
    <source>
        <dbReference type="EMBL" id="CAG5072643.1"/>
    </source>
</evidence>
<evidence type="ECO:0008006" key="6">
    <source>
        <dbReference type="Google" id="ProtNLM"/>
    </source>
</evidence>
<proteinExistence type="predicted"/>
<dbReference type="Gene3D" id="2.60.40.3440">
    <property type="match status" value="1"/>
</dbReference>
<dbReference type="Gene3D" id="2.60.40.10">
    <property type="entry name" value="Immunoglobulins"/>
    <property type="match status" value="1"/>
</dbReference>
<dbReference type="InterPro" id="IPR007110">
    <property type="entry name" value="Ig-like_dom"/>
</dbReference>
<dbReference type="Proteomes" id="UP000679725">
    <property type="component" value="Unassembled WGS sequence"/>
</dbReference>
<dbReference type="Gene3D" id="2.160.20.10">
    <property type="entry name" value="Single-stranded right-handed beta-helix, Pectin lyase-like"/>
    <property type="match status" value="1"/>
</dbReference>
<sequence length="1642" mass="167346">MKNFYLYLTGLVLFASGIEMVDRLGTDSTRKEQFALTQNDRVRAEKSASVKVPYARSRAAKKGSALMLVPGISATNTYVISNDTGLSGGSAGDEITYTVTISNGGTDATGVVFSETLDPNTTLVPGSVTVSPIAVNDSYNTIGNVGLSIPAGSGLLSNDVSPNGTALTITSSATVATAQGGSITLDQNTGAFTYDAPAGYVGADTFDYTIGNNSGTASTATATITSSGAVWFIKADAPAGGTGTLSKPFNSLNAFQSINNNTGVNAKAGHLVFLYTGSYDGSVTLLASQKLIGQGAGETILALGPFATPSGDNLLPATGGTRPTVISSGTAVTLGAGNTIRGFDIGNTTGSKLAGTFTGTLTIREMALSGSGRALAVSGGTFDAQFSEVSSSSTASGESVTIEAGSGSVTIATGTLNAVNSGAIRISGTSLALNVNFVSVSSAGASKGISVSGTTGSFQITGNGTTDGSGGTIQNITSRGMEFISAAGITIKNVNMLNANTTDGTLPVALDNSNANAAIHANSVAGLSLDNVEITGTVSQEGINLRGVNNFSFTNGTIANGGSAITSEEGCIYAINTTGTCTITNSSFSNPGGRAVYFDNTNTNLTRIAVSGSTFDNADNGSGLQMYARGSSTMNLRIDNSQFTRCRTAGVEAYATDNAVIQADVLNCIVNPTDNVGTGIDIASSGNATAKFNVNNNTVSTWNGPALNFFTTGNGYLEGNVLNNIVSKTAQAGSGIRVSNNTPSARSIVLIKDNTINSWSTGNGIAVEATSSTSALSNVTIDNNTLAMTGVDALYGIDVITAGGGSNNAKICANIINNDVTISPVVNYAARARSGVIGSTEIRLQGTGTTFAETWNNGGNTPGVGPVNQSGDGPFTIGAGVACATPNVPPLNARLGAEEIEISQTAPKENPPAPLRQTAVNGAVTEDVVQTAPAATASPARLDGTQAGETITINGSGSGFNIPAGKNVIIVFKATINDDIPTAACEVSTQGTVSGSNFDNVLTDDPTVAGTNNPTVTPVVSVPVITFCPGDQTVSPDAGTCTSTQTLAATADACPAATVTYSVDGNPITFPYAFPAGATTVLVTASNGIGTAPTCSFTVTVTPTPAPPVTDEPDDQTICAGSGTSFTVASSQSDVIYQWQKKPFGGAFADITVESNATADDATLTLTNVPVEDNQSEYRCIVSNPCNSTTSAAAILTVNEITGSSLTGTMSVNQGEAAPVVTFGATGGTLPYTFTYTVNGGSNLTVSTTGIQTTVTVSQPTNVIGVFTYELVSVSDAQSCSLTPPSAQTAVVTVASDLSATITGTATACQNTTEPVITFTAVNGIGPFTFTYNIDGGSDQTISTTGVNTTVTVAAPTTTTGSFVYTLTNVSGAGDASASVAGQTATITVDVAPTIALTGDQYACMSDRNTYTVFFTASAGAVVTSDKGIVSGNTVTGIPTGETAILTATFGGCSTTLSVFKDCNLPVTLIGFSGSKIENTAVLQWKTAEETNSDRFDIERSTDGRNWQIVGTEKSHGESYAVRSYAFIDQEPAEGDNFYRLKMIDLDNTFAYSKVIKVRFANDVLKSEFFPNPVADVLTLSSTKWKQVQSVEIYNMTGTSVYRSAKTVSKTISVRDLPVGMYILNITHSNGETVSRKLLINR</sequence>
<feature type="domain" description="HYR" evidence="2">
    <location>
        <begin position="1018"/>
        <end position="1103"/>
    </location>
</feature>
<name>A0ABM8UVB4_9BACT</name>
<dbReference type="SUPFAM" id="SSF48726">
    <property type="entry name" value="Immunoglobulin"/>
    <property type="match status" value="1"/>
</dbReference>
<dbReference type="PROSITE" id="PS50825">
    <property type="entry name" value="HYR"/>
    <property type="match status" value="1"/>
</dbReference>
<dbReference type="InterPro" id="IPR026444">
    <property type="entry name" value="Secre_tail"/>
</dbReference>
<gene>
    <name evidence="4" type="ORF">DYBT9623_04225</name>
</gene>
<dbReference type="NCBIfam" id="TIGR01451">
    <property type="entry name" value="B_ant_repeat"/>
    <property type="match status" value="1"/>
</dbReference>
<dbReference type="NCBIfam" id="TIGR04183">
    <property type="entry name" value="Por_Secre_tail"/>
    <property type="match status" value="1"/>
</dbReference>
<dbReference type="InterPro" id="IPR011050">
    <property type="entry name" value="Pectin_lyase_fold/virulence"/>
</dbReference>
<dbReference type="EMBL" id="CAJRAU010000006">
    <property type="protein sequence ID" value="CAG5072643.1"/>
    <property type="molecule type" value="Genomic_DNA"/>
</dbReference>
<dbReference type="InterPro" id="IPR012334">
    <property type="entry name" value="Pectin_lyas_fold"/>
</dbReference>
<dbReference type="SMART" id="SM00710">
    <property type="entry name" value="PbH1"/>
    <property type="match status" value="13"/>
</dbReference>
<keyword evidence="5" id="KW-1185">Reference proteome</keyword>
<dbReference type="InterPro" id="IPR036179">
    <property type="entry name" value="Ig-like_dom_sf"/>
</dbReference>
<dbReference type="SUPFAM" id="SSF51126">
    <property type="entry name" value="Pectin lyase-like"/>
    <property type="match status" value="1"/>
</dbReference>
<dbReference type="InterPro" id="IPR003410">
    <property type="entry name" value="HYR_dom"/>
</dbReference>
<comment type="caution">
    <text evidence="4">The sequence shown here is derived from an EMBL/GenBank/DDBJ whole genome shotgun (WGS) entry which is preliminary data.</text>
</comment>
<dbReference type="PROSITE" id="PS50835">
    <property type="entry name" value="IG_LIKE"/>
    <property type="match status" value="1"/>
</dbReference>
<dbReference type="Pfam" id="PF17963">
    <property type="entry name" value="Big_9"/>
    <property type="match status" value="1"/>
</dbReference>